<gene>
    <name evidence="1" type="ORF">SAMN05421693_103115</name>
</gene>
<proteinExistence type="predicted"/>
<dbReference type="STRING" id="867345.SAMN05421693_103115"/>
<dbReference type="Proteomes" id="UP000199496">
    <property type="component" value="Unassembled WGS sequence"/>
</dbReference>
<evidence type="ECO:0000313" key="1">
    <source>
        <dbReference type="EMBL" id="SEP69187.1"/>
    </source>
</evidence>
<reference evidence="1 2" key="1">
    <citation type="submission" date="2016-10" db="EMBL/GenBank/DDBJ databases">
        <authorList>
            <person name="de Groot N.N."/>
        </authorList>
    </citation>
    <scope>NUCLEOTIDE SEQUENCE [LARGE SCALE GENOMIC DNA]</scope>
    <source>
        <strain evidence="1 2">B7-7</strain>
    </source>
</reference>
<dbReference type="RefSeq" id="WP_202906181.1">
    <property type="nucleotide sequence ID" value="NZ_FOFO01000003.1"/>
</dbReference>
<keyword evidence="2" id="KW-1185">Reference proteome</keyword>
<dbReference type="AlphaFoldDB" id="A0A1H8ZY62"/>
<accession>A0A1H8ZY62</accession>
<dbReference type="EMBL" id="FOFO01000003">
    <property type="protein sequence ID" value="SEP69187.1"/>
    <property type="molecule type" value="Genomic_DNA"/>
</dbReference>
<sequence>MKRYPSGYGLAPPGRPRRDPLDCYDGCFTRGFVTAACISAFQDVAPPASRPALGRIVRHGLQGGTALVAGTRAANAVRRGDYLSALAATAAGAAGVMIIEQLLHPSQGRQDKEKSHG</sequence>
<organism evidence="1 2">
    <name type="scientific">Ectothiorhodospira magna</name>
    <dbReference type="NCBI Taxonomy" id="867345"/>
    <lineage>
        <taxon>Bacteria</taxon>
        <taxon>Pseudomonadati</taxon>
        <taxon>Pseudomonadota</taxon>
        <taxon>Gammaproteobacteria</taxon>
        <taxon>Chromatiales</taxon>
        <taxon>Ectothiorhodospiraceae</taxon>
        <taxon>Ectothiorhodospira</taxon>
    </lineage>
</organism>
<name>A0A1H8ZY62_9GAMM</name>
<protein>
    <submittedName>
        <fullName evidence="1">Uncharacterized protein</fullName>
    </submittedName>
</protein>
<evidence type="ECO:0000313" key="2">
    <source>
        <dbReference type="Proteomes" id="UP000199496"/>
    </source>
</evidence>